<organism evidence="4">
    <name type="scientific">Taenia asiatica</name>
    <name type="common">Asian tapeworm</name>
    <dbReference type="NCBI Taxonomy" id="60517"/>
    <lineage>
        <taxon>Eukaryota</taxon>
        <taxon>Metazoa</taxon>
        <taxon>Spiralia</taxon>
        <taxon>Lophotrochozoa</taxon>
        <taxon>Platyhelminthes</taxon>
        <taxon>Cestoda</taxon>
        <taxon>Eucestoda</taxon>
        <taxon>Cyclophyllidea</taxon>
        <taxon>Taeniidae</taxon>
        <taxon>Taenia</taxon>
    </lineage>
</organism>
<evidence type="ECO:0000313" key="3">
    <source>
        <dbReference type="Proteomes" id="UP000282613"/>
    </source>
</evidence>
<accession>A0A0R3VXM0</accession>
<evidence type="ECO:0000313" key="2">
    <source>
        <dbReference type="EMBL" id="VDK24475.1"/>
    </source>
</evidence>
<proteinExistence type="predicted"/>
<feature type="compositionally biased region" description="Acidic residues" evidence="1">
    <location>
        <begin position="1"/>
        <end position="16"/>
    </location>
</feature>
<feature type="compositionally biased region" description="Basic and acidic residues" evidence="1">
    <location>
        <begin position="46"/>
        <end position="73"/>
    </location>
</feature>
<protein>
    <submittedName>
        <fullName evidence="4">Protein CUSTOS</fullName>
    </submittedName>
</protein>
<feature type="region of interest" description="Disordered" evidence="1">
    <location>
        <begin position="1"/>
        <end position="105"/>
    </location>
</feature>
<sequence>MAVDEEEEDSDDDEAEVLLIEGDSIDECEEIEEDNASDPETQPDSSHCDVGERNESAVRQEERVDQRCTELKRLPAPRAAISKSPRKEVHNDDRTSITSVSSSSSSAATIASLGALLLKKHLSETPGREVLSKTQQRTPRKEGNDCPSTWSASSTDVEDYLQRFRQDLMDKSKPLTIMPSQKKLFISEEEAETLTSLQTYACIARTISARSMDERGTEADAESAEYDEATGVGGLLDDDSASESATISLQPPRRFLPNCSEDTAWRDANAPVPHCHLQALKVAREAAESVRLQKPARVNSPSHLLSQEFVEDPIRQRIHANLSSLVRKTISTTGDRLQRSEATAAAILKSKSQDDSAAASTSSSSTTSVQLSSRSLARAARIFEMKL</sequence>
<evidence type="ECO:0000313" key="4">
    <source>
        <dbReference type="WBParaSite" id="TASK_0000216401-mRNA-1"/>
    </source>
</evidence>
<feature type="compositionally biased region" description="Acidic residues" evidence="1">
    <location>
        <begin position="23"/>
        <end position="37"/>
    </location>
</feature>
<feature type="compositionally biased region" description="Basic and acidic residues" evidence="1">
    <location>
        <begin position="85"/>
        <end position="95"/>
    </location>
</feature>
<name>A0A0R3VXM0_TAEAS</name>
<dbReference type="OrthoDB" id="10484910at2759"/>
<reference evidence="2 3" key="2">
    <citation type="submission" date="2018-11" db="EMBL/GenBank/DDBJ databases">
        <authorList>
            <consortium name="Pathogen Informatics"/>
        </authorList>
    </citation>
    <scope>NUCLEOTIDE SEQUENCE [LARGE SCALE GENOMIC DNA]</scope>
</reference>
<dbReference type="Proteomes" id="UP000282613">
    <property type="component" value="Unassembled WGS sequence"/>
</dbReference>
<evidence type="ECO:0000256" key="1">
    <source>
        <dbReference type="SAM" id="MobiDB-lite"/>
    </source>
</evidence>
<reference evidence="4" key="1">
    <citation type="submission" date="2017-02" db="UniProtKB">
        <authorList>
            <consortium name="WormBaseParasite"/>
        </authorList>
    </citation>
    <scope>IDENTIFICATION</scope>
</reference>
<dbReference type="WBParaSite" id="TASK_0000216401-mRNA-1">
    <property type="protein sequence ID" value="TASK_0000216401-mRNA-1"/>
    <property type="gene ID" value="TASK_0000216401"/>
</dbReference>
<feature type="compositionally biased region" description="Low complexity" evidence="1">
    <location>
        <begin position="355"/>
        <end position="370"/>
    </location>
</feature>
<feature type="region of interest" description="Disordered" evidence="1">
    <location>
        <begin position="350"/>
        <end position="370"/>
    </location>
</feature>
<dbReference type="AlphaFoldDB" id="A0A0R3VXM0"/>
<dbReference type="EMBL" id="UYRS01001118">
    <property type="protein sequence ID" value="VDK24475.1"/>
    <property type="molecule type" value="Genomic_DNA"/>
</dbReference>
<feature type="compositionally biased region" description="Low complexity" evidence="1">
    <location>
        <begin position="96"/>
        <end position="105"/>
    </location>
</feature>
<gene>
    <name evidence="2" type="ORF">TASK_LOCUS2165</name>
</gene>
<feature type="region of interest" description="Disordered" evidence="1">
    <location>
        <begin position="126"/>
        <end position="153"/>
    </location>
</feature>
<keyword evidence="3" id="KW-1185">Reference proteome</keyword>